<organism evidence="1 2">
    <name type="scientific">Levilactobacillus tongjiangensis</name>
    <dbReference type="NCBI Taxonomy" id="2486023"/>
    <lineage>
        <taxon>Bacteria</taxon>
        <taxon>Bacillati</taxon>
        <taxon>Bacillota</taxon>
        <taxon>Bacilli</taxon>
        <taxon>Lactobacillales</taxon>
        <taxon>Lactobacillaceae</taxon>
        <taxon>Levilactobacillus</taxon>
    </lineage>
</organism>
<accession>A0ABW1SPE0</accession>
<reference evidence="2" key="1">
    <citation type="journal article" date="2019" name="Int. J. Syst. Evol. Microbiol.">
        <title>The Global Catalogue of Microorganisms (GCM) 10K type strain sequencing project: providing services to taxonomists for standard genome sequencing and annotation.</title>
        <authorList>
            <consortium name="The Broad Institute Genomics Platform"/>
            <consortium name="The Broad Institute Genome Sequencing Center for Infectious Disease"/>
            <person name="Wu L."/>
            <person name="Ma J."/>
        </authorList>
    </citation>
    <scope>NUCLEOTIDE SEQUENCE [LARGE SCALE GENOMIC DNA]</scope>
    <source>
        <strain evidence="2">CCM 8905</strain>
    </source>
</reference>
<evidence type="ECO:0000313" key="2">
    <source>
        <dbReference type="Proteomes" id="UP001596254"/>
    </source>
</evidence>
<dbReference type="RefSeq" id="WP_125692752.1">
    <property type="nucleotide sequence ID" value="NZ_JBHSSK010000001.1"/>
</dbReference>
<dbReference type="PANTHER" id="PTHR38474:SF2">
    <property type="entry name" value="CHLORAMPHENICOL ACETYLTRANSFERASE"/>
    <property type="match status" value="1"/>
</dbReference>
<comment type="caution">
    <text evidence="1">The sequence shown here is derived from an EMBL/GenBank/DDBJ whole genome shotgun (WGS) entry which is preliminary data.</text>
</comment>
<dbReference type="PANTHER" id="PTHR38474">
    <property type="entry name" value="SLR0299 PROTEIN"/>
    <property type="match status" value="1"/>
</dbReference>
<dbReference type="EMBL" id="JBHSSK010000001">
    <property type="protein sequence ID" value="MFC6205957.1"/>
    <property type="molecule type" value="Genomic_DNA"/>
</dbReference>
<dbReference type="SMART" id="SM01059">
    <property type="entry name" value="CAT"/>
    <property type="match status" value="1"/>
</dbReference>
<dbReference type="PIRSF" id="PIRSF000440">
    <property type="entry name" value="CAT"/>
    <property type="match status" value="1"/>
</dbReference>
<keyword evidence="2" id="KW-1185">Reference proteome</keyword>
<dbReference type="InterPro" id="IPR023213">
    <property type="entry name" value="CAT-like_dom_sf"/>
</dbReference>
<sequence>MTTINTNYHPINQTTWPRREYFYYFTKMMPTGFTVNATIDITATLDWAHRHEVKFNAAYLFLVSQVLTRHPEFRVGMVDDQLVEFDVVHPSYSVLHEDDHSISSLWTAYSPNFSQFYQDYLQDIKRFGSQHTPMPKAPQSANLYMIGSIPWLDFTSYTPLPFTPLNTYFPVIQAGQYTTKGGKTTMPLSFTIHHAVADGYHVSQFYQDLRDAMAQPEAWLTTD</sequence>
<gene>
    <name evidence="1" type="ORF">ACFP1G_00330</name>
</gene>
<dbReference type="Gene3D" id="3.30.559.10">
    <property type="entry name" value="Chloramphenicol acetyltransferase-like domain"/>
    <property type="match status" value="1"/>
</dbReference>
<protein>
    <submittedName>
        <fullName evidence="1">Chloramphenicol acetyltransferase</fullName>
    </submittedName>
</protein>
<dbReference type="SUPFAM" id="SSF52777">
    <property type="entry name" value="CoA-dependent acyltransferases"/>
    <property type="match status" value="1"/>
</dbReference>
<evidence type="ECO:0000313" key="1">
    <source>
        <dbReference type="EMBL" id="MFC6205957.1"/>
    </source>
</evidence>
<proteinExistence type="predicted"/>
<dbReference type="Pfam" id="PF00302">
    <property type="entry name" value="CAT"/>
    <property type="match status" value="1"/>
</dbReference>
<dbReference type="Proteomes" id="UP001596254">
    <property type="component" value="Unassembled WGS sequence"/>
</dbReference>
<dbReference type="InterPro" id="IPR001707">
    <property type="entry name" value="Cmp_AcTrfase"/>
</dbReference>
<name>A0ABW1SPE0_9LACO</name>